<evidence type="ECO:0000256" key="7">
    <source>
        <dbReference type="RuleBase" id="RU363032"/>
    </source>
</evidence>
<evidence type="ECO:0000256" key="5">
    <source>
        <dbReference type="ARBA" id="ARBA00022989"/>
    </source>
</evidence>
<feature type="transmembrane region" description="Helical" evidence="7">
    <location>
        <begin position="209"/>
        <end position="235"/>
    </location>
</feature>
<accession>A0A7V8FMK9</accession>
<dbReference type="Proteomes" id="UP000461670">
    <property type="component" value="Unassembled WGS sequence"/>
</dbReference>
<name>A0A7V8FMK9_9BURK</name>
<feature type="transmembrane region" description="Helical" evidence="7">
    <location>
        <begin position="33"/>
        <end position="52"/>
    </location>
</feature>
<evidence type="ECO:0000313" key="10">
    <source>
        <dbReference type="Proteomes" id="UP000461670"/>
    </source>
</evidence>
<dbReference type="GO" id="GO:0055085">
    <property type="term" value="P:transmembrane transport"/>
    <property type="evidence" value="ECO:0007669"/>
    <property type="project" value="InterPro"/>
</dbReference>
<keyword evidence="6 7" id="KW-0472">Membrane</keyword>
<protein>
    <submittedName>
        <fullName evidence="9">Glutathione transport system permease protein GsiD</fullName>
    </submittedName>
</protein>
<sequence length="289" mass="30640">MADPLRLASVRRLGAPWRPATWLAWLPRRPGDLAAVGLLLLIALAAIAPGWLTPYDPLLPDPSATLAPPSWVHPFGTDYLGRDLLARLIHGTGRTIAGSMVAVVIGLGAGIVLGLIAAYFGGWVDAVVGRAIDVLLAIPGLLLSMVIVVSLGFGTFNTAVAVGVSSVAVFTRLIRSEVLTIKELSFVEASRHLGQSEWRVLWRHILPNSYAAVLTLAALQFGSAILWISALSFLGYGAPPPEPEWGLLVAEGCEYVVSSPWMVVLPGLVIVATVVAIGRVSRLLRDNLG</sequence>
<dbReference type="CDD" id="cd06261">
    <property type="entry name" value="TM_PBP2"/>
    <property type="match status" value="1"/>
</dbReference>
<dbReference type="SUPFAM" id="SSF161098">
    <property type="entry name" value="MetI-like"/>
    <property type="match status" value="1"/>
</dbReference>
<dbReference type="AlphaFoldDB" id="A0A7V8FMK9"/>
<evidence type="ECO:0000313" key="9">
    <source>
        <dbReference type="EMBL" id="KAF1020172.1"/>
    </source>
</evidence>
<evidence type="ECO:0000256" key="6">
    <source>
        <dbReference type="ARBA" id="ARBA00023136"/>
    </source>
</evidence>
<dbReference type="PANTHER" id="PTHR43386">
    <property type="entry name" value="OLIGOPEPTIDE TRANSPORT SYSTEM PERMEASE PROTEIN APPC"/>
    <property type="match status" value="1"/>
</dbReference>
<dbReference type="PANTHER" id="PTHR43386:SF25">
    <property type="entry name" value="PEPTIDE ABC TRANSPORTER PERMEASE PROTEIN"/>
    <property type="match status" value="1"/>
</dbReference>
<feature type="transmembrane region" description="Helical" evidence="7">
    <location>
        <begin position="96"/>
        <end position="120"/>
    </location>
</feature>
<proteinExistence type="inferred from homology"/>
<feature type="transmembrane region" description="Helical" evidence="7">
    <location>
        <begin position="132"/>
        <end position="150"/>
    </location>
</feature>
<dbReference type="Pfam" id="PF00528">
    <property type="entry name" value="BPD_transp_1"/>
    <property type="match status" value="1"/>
</dbReference>
<evidence type="ECO:0000256" key="4">
    <source>
        <dbReference type="ARBA" id="ARBA00022692"/>
    </source>
</evidence>
<dbReference type="GO" id="GO:0005886">
    <property type="term" value="C:plasma membrane"/>
    <property type="evidence" value="ECO:0007669"/>
    <property type="project" value="UniProtKB-SubCell"/>
</dbReference>
<dbReference type="EMBL" id="WNDQ01000040">
    <property type="protein sequence ID" value="KAF1020172.1"/>
    <property type="molecule type" value="Genomic_DNA"/>
</dbReference>
<reference evidence="10" key="1">
    <citation type="journal article" date="2020" name="MBio">
        <title>Horizontal gene transfer to a defensive symbiont with a reduced genome amongst a multipartite beetle microbiome.</title>
        <authorList>
            <person name="Waterworth S.C."/>
            <person name="Florez L.V."/>
            <person name="Rees E.R."/>
            <person name="Hertweck C."/>
            <person name="Kaltenpoth M."/>
            <person name="Kwan J.C."/>
        </authorList>
    </citation>
    <scope>NUCLEOTIDE SEQUENCE [LARGE SCALE GENOMIC DNA]</scope>
</reference>
<feature type="transmembrane region" description="Helical" evidence="7">
    <location>
        <begin position="255"/>
        <end position="277"/>
    </location>
</feature>
<comment type="caution">
    <text evidence="9">The sequence shown here is derived from an EMBL/GenBank/DDBJ whole genome shotgun (WGS) entry which is preliminary data.</text>
</comment>
<feature type="domain" description="ABC transmembrane type-1" evidence="8">
    <location>
        <begin position="92"/>
        <end position="281"/>
    </location>
</feature>
<keyword evidence="4 7" id="KW-0812">Transmembrane</keyword>
<comment type="similarity">
    <text evidence="7">Belongs to the binding-protein-dependent transport system permease family.</text>
</comment>
<comment type="subcellular location">
    <subcellularLocation>
        <location evidence="1 7">Cell membrane</location>
        <topology evidence="1 7">Multi-pass membrane protein</topology>
    </subcellularLocation>
</comment>
<evidence type="ECO:0000256" key="1">
    <source>
        <dbReference type="ARBA" id="ARBA00004651"/>
    </source>
</evidence>
<dbReference type="PROSITE" id="PS50928">
    <property type="entry name" value="ABC_TM1"/>
    <property type="match status" value="1"/>
</dbReference>
<dbReference type="InterPro" id="IPR035906">
    <property type="entry name" value="MetI-like_sf"/>
</dbReference>
<evidence type="ECO:0000256" key="2">
    <source>
        <dbReference type="ARBA" id="ARBA00022448"/>
    </source>
</evidence>
<gene>
    <name evidence="9" type="primary">gsiD_13</name>
    <name evidence="9" type="ORF">GAK30_02685</name>
</gene>
<organism evidence="9 10">
    <name type="scientific">Paracidovorax wautersii</name>
    <dbReference type="NCBI Taxonomy" id="1177982"/>
    <lineage>
        <taxon>Bacteria</taxon>
        <taxon>Pseudomonadati</taxon>
        <taxon>Pseudomonadota</taxon>
        <taxon>Betaproteobacteria</taxon>
        <taxon>Burkholderiales</taxon>
        <taxon>Comamonadaceae</taxon>
        <taxon>Paracidovorax</taxon>
    </lineage>
</organism>
<dbReference type="InterPro" id="IPR000515">
    <property type="entry name" value="MetI-like"/>
</dbReference>
<keyword evidence="2 7" id="KW-0813">Transport</keyword>
<keyword evidence="5 7" id="KW-1133">Transmembrane helix</keyword>
<keyword evidence="3" id="KW-1003">Cell membrane</keyword>
<dbReference type="Gene3D" id="1.10.3720.10">
    <property type="entry name" value="MetI-like"/>
    <property type="match status" value="1"/>
</dbReference>
<dbReference type="InterPro" id="IPR050366">
    <property type="entry name" value="BP-dependent_transpt_permease"/>
</dbReference>
<evidence type="ECO:0000256" key="3">
    <source>
        <dbReference type="ARBA" id="ARBA00022475"/>
    </source>
</evidence>
<evidence type="ECO:0000259" key="8">
    <source>
        <dbReference type="PROSITE" id="PS50928"/>
    </source>
</evidence>